<dbReference type="RefSeq" id="WP_216836868.1">
    <property type="nucleotide sequence ID" value="NZ_JAFNJS010000003.1"/>
</dbReference>
<evidence type="ECO:0000313" key="3">
    <source>
        <dbReference type="Proteomes" id="UP001595420"/>
    </source>
</evidence>
<dbReference type="Proteomes" id="UP001595420">
    <property type="component" value="Unassembled WGS sequence"/>
</dbReference>
<keyword evidence="3" id="KW-1185">Reference proteome</keyword>
<accession>A0ABV7BSW9</accession>
<sequence length="174" mass="19450">MKPSEALRHILARPASEWEWSRTFAQVIGGSRQAVIHHAPYLFCPMGMRGLTVRMESLDGMRADYSAPWAISAMSGVCVTLSVEVESSYDGLLFRTRRVVAPDGRGGLPLPMPQSMMVEHDRYRFMRLMAEVSGTPGFDEAWAASGLTTVDMPWRGEVDETPPPRWTPVGRRPE</sequence>
<reference evidence="3" key="1">
    <citation type="journal article" date="2019" name="Int. J. Syst. Evol. Microbiol.">
        <title>The Global Catalogue of Microorganisms (GCM) 10K type strain sequencing project: providing services to taxonomists for standard genome sequencing and annotation.</title>
        <authorList>
            <consortium name="The Broad Institute Genomics Platform"/>
            <consortium name="The Broad Institute Genome Sequencing Center for Infectious Disease"/>
            <person name="Wu L."/>
            <person name="Ma J."/>
        </authorList>
    </citation>
    <scope>NUCLEOTIDE SEQUENCE [LARGE SCALE GENOMIC DNA]</scope>
    <source>
        <strain evidence="3">CGMCC 1.16855</strain>
    </source>
</reference>
<proteinExistence type="predicted"/>
<comment type="caution">
    <text evidence="2">The sequence shown here is derived from an EMBL/GenBank/DDBJ whole genome shotgun (WGS) entry which is preliminary data.</text>
</comment>
<protein>
    <submittedName>
        <fullName evidence="2">Uncharacterized protein</fullName>
    </submittedName>
</protein>
<name>A0ABV7BSW9_9PROT</name>
<evidence type="ECO:0000313" key="2">
    <source>
        <dbReference type="EMBL" id="MFC3000802.1"/>
    </source>
</evidence>
<gene>
    <name evidence="2" type="ORF">ACFOD3_12925</name>
</gene>
<evidence type="ECO:0000256" key="1">
    <source>
        <dbReference type="SAM" id="MobiDB-lite"/>
    </source>
</evidence>
<feature type="region of interest" description="Disordered" evidence="1">
    <location>
        <begin position="153"/>
        <end position="174"/>
    </location>
</feature>
<organism evidence="2 3">
    <name type="scientific">Falsiroseomonas tokyonensis</name>
    <dbReference type="NCBI Taxonomy" id="430521"/>
    <lineage>
        <taxon>Bacteria</taxon>
        <taxon>Pseudomonadati</taxon>
        <taxon>Pseudomonadota</taxon>
        <taxon>Alphaproteobacteria</taxon>
        <taxon>Acetobacterales</taxon>
        <taxon>Roseomonadaceae</taxon>
        <taxon>Falsiroseomonas</taxon>
    </lineage>
</organism>
<dbReference type="EMBL" id="JBHRSB010000003">
    <property type="protein sequence ID" value="MFC3000802.1"/>
    <property type="molecule type" value="Genomic_DNA"/>
</dbReference>